<organism evidence="1">
    <name type="scientific">Aphanomyces astaci</name>
    <name type="common">Crayfish plague agent</name>
    <dbReference type="NCBI Taxonomy" id="112090"/>
    <lineage>
        <taxon>Eukaryota</taxon>
        <taxon>Sar</taxon>
        <taxon>Stramenopiles</taxon>
        <taxon>Oomycota</taxon>
        <taxon>Saprolegniomycetes</taxon>
        <taxon>Saprolegniales</taxon>
        <taxon>Verrucalvaceae</taxon>
        <taxon>Aphanomyces</taxon>
    </lineage>
</organism>
<proteinExistence type="predicted"/>
<reference evidence="1" key="1">
    <citation type="submission" date="2013-12" db="EMBL/GenBank/DDBJ databases">
        <title>The Genome Sequence of Aphanomyces astaci APO3.</title>
        <authorList>
            <consortium name="The Broad Institute Genomics Platform"/>
            <person name="Russ C."/>
            <person name="Tyler B."/>
            <person name="van West P."/>
            <person name="Dieguez-Uribeondo J."/>
            <person name="Young S.K."/>
            <person name="Zeng Q."/>
            <person name="Gargeya S."/>
            <person name="Fitzgerald M."/>
            <person name="Abouelleil A."/>
            <person name="Alvarado L."/>
            <person name="Chapman S.B."/>
            <person name="Gainer-Dewar J."/>
            <person name="Goldberg J."/>
            <person name="Griggs A."/>
            <person name="Gujja S."/>
            <person name="Hansen M."/>
            <person name="Howarth C."/>
            <person name="Imamovic A."/>
            <person name="Ireland A."/>
            <person name="Larimer J."/>
            <person name="McCowan C."/>
            <person name="Murphy C."/>
            <person name="Pearson M."/>
            <person name="Poon T.W."/>
            <person name="Priest M."/>
            <person name="Roberts A."/>
            <person name="Saif S."/>
            <person name="Shea T."/>
            <person name="Sykes S."/>
            <person name="Wortman J."/>
            <person name="Nusbaum C."/>
            <person name="Birren B."/>
        </authorList>
    </citation>
    <scope>NUCLEOTIDE SEQUENCE [LARGE SCALE GENOMIC DNA]</scope>
    <source>
        <strain evidence="1">APO3</strain>
    </source>
</reference>
<dbReference type="RefSeq" id="XP_009837031.1">
    <property type="nucleotide sequence ID" value="XM_009838729.1"/>
</dbReference>
<protein>
    <submittedName>
        <fullName evidence="1">Uncharacterized protein</fullName>
    </submittedName>
</protein>
<gene>
    <name evidence="1" type="ORF">H257_11723</name>
</gene>
<dbReference type="AlphaFoldDB" id="W4G1P9"/>
<dbReference type="GeneID" id="20813719"/>
<dbReference type="VEuPathDB" id="FungiDB:H257_11723"/>
<dbReference type="EMBL" id="KI913148">
    <property type="protein sequence ID" value="ETV73605.1"/>
    <property type="molecule type" value="Genomic_DNA"/>
</dbReference>
<sequence length="87" mass="9156">MKFLAALVHAAAAALPIQWDFNNPAQGDEGVYIANEKWAVAFRTPASGTTICLGETAPKKMKDATPPPNLIPDAGVRNATAQFSSAM</sequence>
<name>W4G1P9_APHAT</name>
<accession>W4G1P9</accession>
<evidence type="ECO:0000313" key="1">
    <source>
        <dbReference type="EMBL" id="ETV73605.1"/>
    </source>
</evidence>